<organism evidence="1 2">
    <name type="scientific">Phyllosticta capitalensis</name>
    <dbReference type="NCBI Taxonomy" id="121624"/>
    <lineage>
        <taxon>Eukaryota</taxon>
        <taxon>Fungi</taxon>
        <taxon>Dikarya</taxon>
        <taxon>Ascomycota</taxon>
        <taxon>Pezizomycotina</taxon>
        <taxon>Dothideomycetes</taxon>
        <taxon>Dothideomycetes incertae sedis</taxon>
        <taxon>Botryosphaeriales</taxon>
        <taxon>Phyllostictaceae</taxon>
        <taxon>Phyllosticta</taxon>
    </lineage>
</organism>
<dbReference type="EMBL" id="JBBWRZ010000001">
    <property type="protein sequence ID" value="KAK8246227.1"/>
    <property type="molecule type" value="Genomic_DNA"/>
</dbReference>
<evidence type="ECO:0000313" key="1">
    <source>
        <dbReference type="EMBL" id="KAK8246227.1"/>
    </source>
</evidence>
<evidence type="ECO:0000313" key="2">
    <source>
        <dbReference type="Proteomes" id="UP001492380"/>
    </source>
</evidence>
<keyword evidence="2" id="KW-1185">Reference proteome</keyword>
<protein>
    <submittedName>
        <fullName evidence="1">Uncharacterized protein</fullName>
    </submittedName>
</protein>
<dbReference type="Proteomes" id="UP001492380">
    <property type="component" value="Unassembled WGS sequence"/>
</dbReference>
<comment type="caution">
    <text evidence="1">The sequence shown here is derived from an EMBL/GenBank/DDBJ whole genome shotgun (WGS) entry which is preliminary data.</text>
</comment>
<sequence>MSCISHRGCGGGTLVPSILMAGNWVFAEASVAPPLFPAANHSVTSAPLHALNGKAREIQNPDLRQAVIDAGAPAEQA</sequence>
<name>A0ABR1Z1F4_9PEZI</name>
<proteinExistence type="predicted"/>
<gene>
    <name evidence="1" type="ORF">HDK90DRAFT_506037</name>
</gene>
<accession>A0ABR1Z1F4</accession>
<reference evidence="1 2" key="1">
    <citation type="submission" date="2024-04" db="EMBL/GenBank/DDBJ databases">
        <title>Phyllosticta paracitricarpa is synonymous to the EU quarantine fungus P. citricarpa based on phylogenomic analyses.</title>
        <authorList>
            <consortium name="Lawrence Berkeley National Laboratory"/>
            <person name="Van Ingen-Buijs V.A."/>
            <person name="Van Westerhoven A.C."/>
            <person name="Haridas S."/>
            <person name="Skiadas P."/>
            <person name="Martin F."/>
            <person name="Groenewald J.Z."/>
            <person name="Crous P.W."/>
            <person name="Seidl M.F."/>
        </authorList>
    </citation>
    <scope>NUCLEOTIDE SEQUENCE [LARGE SCALE GENOMIC DNA]</scope>
    <source>
        <strain evidence="1 2">CBS 123374</strain>
    </source>
</reference>